<comment type="caution">
    <text evidence="1">The sequence shown here is derived from an EMBL/GenBank/DDBJ whole genome shotgun (WGS) entry which is preliminary data.</text>
</comment>
<dbReference type="AlphaFoldDB" id="A0A6V7VSJ0"/>
<evidence type="ECO:0000313" key="1">
    <source>
        <dbReference type="EMBL" id="CAD2177916.1"/>
    </source>
</evidence>
<dbReference type="Proteomes" id="UP000580250">
    <property type="component" value="Unassembled WGS sequence"/>
</dbReference>
<name>A0A6V7VSJ0_MELEN</name>
<accession>A0A6V7VSJ0</accession>
<sequence>MFNPTTFKKLNKTTINKQTKIRKDFVETVKQIIISKKIKNDEIEDFLYSHFVLNEMEVNDVLSQIIEQKQGSSVRGEPPFSTLTFVERATQTEHFDLEHQEQACSSTASTQDEETAWNYLLGEIEKLKQRTSRLGKENITLQRKVLSLEDDNLKFYDGMDEIAKSILSINQQIDKK</sequence>
<protein>
    <submittedName>
        <fullName evidence="1">Uncharacterized protein</fullName>
    </submittedName>
</protein>
<proteinExistence type="predicted"/>
<dbReference type="EMBL" id="CAJEWN010000307">
    <property type="protein sequence ID" value="CAD2177916.1"/>
    <property type="molecule type" value="Genomic_DNA"/>
</dbReference>
<evidence type="ECO:0000313" key="2">
    <source>
        <dbReference type="Proteomes" id="UP000580250"/>
    </source>
</evidence>
<organism evidence="1 2">
    <name type="scientific">Meloidogyne enterolobii</name>
    <name type="common">Root-knot nematode worm</name>
    <name type="synonym">Meloidogyne mayaguensis</name>
    <dbReference type="NCBI Taxonomy" id="390850"/>
    <lineage>
        <taxon>Eukaryota</taxon>
        <taxon>Metazoa</taxon>
        <taxon>Ecdysozoa</taxon>
        <taxon>Nematoda</taxon>
        <taxon>Chromadorea</taxon>
        <taxon>Rhabditida</taxon>
        <taxon>Tylenchina</taxon>
        <taxon>Tylenchomorpha</taxon>
        <taxon>Tylenchoidea</taxon>
        <taxon>Meloidogynidae</taxon>
        <taxon>Meloidogyninae</taxon>
        <taxon>Meloidogyne</taxon>
    </lineage>
</organism>
<reference evidence="1 2" key="1">
    <citation type="submission" date="2020-08" db="EMBL/GenBank/DDBJ databases">
        <authorList>
            <person name="Koutsovoulos G."/>
            <person name="Danchin GJ E."/>
        </authorList>
    </citation>
    <scope>NUCLEOTIDE SEQUENCE [LARGE SCALE GENOMIC DNA]</scope>
</reference>
<gene>
    <name evidence="1" type="ORF">MENT_LOCUS29817</name>
</gene>